<dbReference type="Gene3D" id="2.40.50.230">
    <property type="entry name" value="Gp5 N-terminal domain"/>
    <property type="match status" value="1"/>
</dbReference>
<gene>
    <name evidence="3" type="ORF">DW921_03265</name>
</gene>
<dbReference type="RefSeq" id="WP_118400006.1">
    <property type="nucleotide sequence ID" value="NZ_CABJGD010000004.1"/>
</dbReference>
<accession>A0A413T3N0</accession>
<dbReference type="Proteomes" id="UP000283855">
    <property type="component" value="Unassembled WGS sequence"/>
</dbReference>
<dbReference type="Pfam" id="PF04717">
    <property type="entry name" value="Phage_base_V"/>
    <property type="match status" value="1"/>
</dbReference>
<reference evidence="3 4" key="1">
    <citation type="submission" date="2018-08" db="EMBL/GenBank/DDBJ databases">
        <title>A genome reference for cultivated species of the human gut microbiota.</title>
        <authorList>
            <person name="Zou Y."/>
            <person name="Xue W."/>
            <person name="Luo G."/>
        </authorList>
    </citation>
    <scope>NUCLEOTIDE SEQUENCE [LARGE SCALE GENOMIC DNA]</scope>
    <source>
        <strain evidence="3 4">AM42-38</strain>
    </source>
</reference>
<feature type="domain" description="Gp5/Type VI secretion system Vgr protein OB-fold" evidence="2">
    <location>
        <begin position="581"/>
        <end position="664"/>
    </location>
</feature>
<evidence type="ECO:0000313" key="3">
    <source>
        <dbReference type="EMBL" id="RHA78035.1"/>
    </source>
</evidence>
<dbReference type="SUPFAM" id="SSF69255">
    <property type="entry name" value="gp5 N-terminal domain-like"/>
    <property type="match status" value="1"/>
</dbReference>
<dbReference type="EMBL" id="QSFT01000004">
    <property type="protein sequence ID" value="RHA78035.1"/>
    <property type="molecule type" value="Genomic_DNA"/>
</dbReference>
<dbReference type="InterPro" id="IPR037026">
    <property type="entry name" value="Vgr_OB-fold_dom_sf"/>
</dbReference>
<dbReference type="AlphaFoldDB" id="A0A413T3N0"/>
<name>A0A413T3N0_9BACT</name>
<organism evidence="3 4">
    <name type="scientific">Phocaeicola coprophilus</name>
    <dbReference type="NCBI Taxonomy" id="387090"/>
    <lineage>
        <taxon>Bacteria</taxon>
        <taxon>Pseudomonadati</taxon>
        <taxon>Bacteroidota</taxon>
        <taxon>Bacteroidia</taxon>
        <taxon>Bacteroidales</taxon>
        <taxon>Bacteroidaceae</taxon>
        <taxon>Phocaeicola</taxon>
    </lineage>
</organism>
<comment type="caution">
    <text evidence="3">The sequence shown here is derived from an EMBL/GenBank/DDBJ whole genome shotgun (WGS) entry which is preliminary data.</text>
</comment>
<feature type="coiled-coil region" evidence="1">
    <location>
        <begin position="168"/>
        <end position="253"/>
    </location>
</feature>
<protein>
    <recommendedName>
        <fullName evidence="2">Gp5/Type VI secretion system Vgr protein OB-fold domain-containing protein</fullName>
    </recommendedName>
</protein>
<dbReference type="InterPro" id="IPR006531">
    <property type="entry name" value="Gp5/Vgr_OB"/>
</dbReference>
<evidence type="ECO:0000259" key="2">
    <source>
        <dbReference type="Pfam" id="PF04717"/>
    </source>
</evidence>
<proteinExistence type="predicted"/>
<keyword evidence="1" id="KW-0175">Coiled coil</keyword>
<evidence type="ECO:0000256" key="1">
    <source>
        <dbReference type="SAM" id="Coils"/>
    </source>
</evidence>
<evidence type="ECO:0000313" key="4">
    <source>
        <dbReference type="Proteomes" id="UP000283855"/>
    </source>
</evidence>
<sequence>MASFTLTIYDIPEKIKRKYINMSYHSKVGKPDCTIILENFTLKCTLQSLNYSKAIYRPGELIFKLQISGSNKVNDIYSTFKGKRIGLVSQEDSKTNSIAKDYYIFGIQIEKKTDAFYAMFRAYDPFKYLTLDTYCKAYTGKKFIQNIFLNRELWPNNLPEAIDTQITFEDVQRLIDKAKAEIKKLKAEQKENNKEIKALEESLGKEKKEKKKKNLQEKLDEKKAQAATINSRLKELDNEKKRLEDIRDHNLSRFVKKPSYLCYNKNKEFIQPYLVQYNETFFDFLVRVSNRCGEYLYYENGNFHIGLDIERDKDNNITSPQTAITEYVSISLSDDTDSAWKKNYIADSHHNYSLTVDKMKCFPSEQKDNENIQLRDSILASDENLVSLPKKDEYTKWEDFALVPGCYAINVITDIINSENIADAIVNVATNTVAVRVNSKYLADTANNDYEKENFKDGTYTEERKNGEEIHPFSTSGSITNTVLDKYLTFSMEFYENVRKKIEETERSRIKIELGSHFYPIMLGSLITIDGNTYVVVQMDGCIDSGTETLHIEAIPYEDKDKKVFPPAAHVSTIREAKAQRAFITHNTDPLKMNRVRVRYPWQGKTENKEDLKASEDSTPWIRIALPMASDSSGFNFLPQIGDEAIINYENGNIEKPYVEGMLYSRGKDVPYDFKRANARVISSVNGHSIVFSDPPASTDAFKGLSPAWGTIRSFCPTALKWGLPDEFKKAIGGIEFTDDNGLYSISMSSDKRAISIDSPLGKVDINAFTGITISAPNGKVRIEGKDIEIAAGNNLSISSGNNIASPFWHMKNSEWRKGGVDFLKTLCKESLSKFAIVDMGLVRTILETFLRPCGGTLRIKSNRYLLFEAGKGEAQIAGRQTVKDLSLKKTAKLFILPDQISKVTISYHGEDVVTNRIPLHINNVIQAVHAADAAFRATNAFLLREKNAYTEAYNNIVVIDGYKVFITNGDQLKNFNNFYPADVSTFAGFQMNNAAKPRAARVGSVMDEWRLDKRNFYPIETYLNKLNKHALNIKDKRLTTEKIWNEFRTVYLQDAIVREKINNDATIRGDIDTLFNGSVTNNYLTNGPQNLNKANIRKLVVDILDILIRHQQTEEVKTAAYTRKDKITRAYATEPQNYADDNQWNNFCEKIDYEHDTKAIKILKTGGSALLETFVRLIGVNNFSGMLDNYIWDTSEDSGKILFSDKAGETLNFNNKEIHYYKKSESDPLQSLKDILSGIR</sequence>